<dbReference type="KEGG" id="bxe:Bxe_B0106"/>
<dbReference type="Proteomes" id="UP000001817">
    <property type="component" value="Chromosome 2"/>
</dbReference>
<dbReference type="HAMAP" id="MF_00724">
    <property type="entry name" value="FliE"/>
    <property type="match status" value="1"/>
</dbReference>
<dbReference type="AlphaFoldDB" id="Q13JB0"/>
<keyword evidence="6" id="KW-0966">Cell projection</keyword>
<evidence type="ECO:0000313" key="6">
    <source>
        <dbReference type="EMBL" id="ABE35829.1"/>
    </source>
</evidence>
<accession>Q13JB0</accession>
<sequence length="102" mass="10906">MHQIQAIATEAPADTKPDLTAIISGAAGSANFGDLLRRSLTKISSEQALSTRETQKFELGAQSVALIEVMIDGANAGILFQESLQIRNSLISAYSTIMRLDL</sequence>
<evidence type="ECO:0000256" key="1">
    <source>
        <dbReference type="ARBA" id="ARBA00004117"/>
    </source>
</evidence>
<comment type="subcellular location">
    <subcellularLocation>
        <location evidence="1 4">Bacterial flagellum basal body</location>
    </subcellularLocation>
</comment>
<organism evidence="6 7">
    <name type="scientific">Paraburkholderia xenovorans (strain LB400)</name>
    <dbReference type="NCBI Taxonomy" id="266265"/>
    <lineage>
        <taxon>Bacteria</taxon>
        <taxon>Pseudomonadati</taxon>
        <taxon>Pseudomonadota</taxon>
        <taxon>Betaproteobacteria</taxon>
        <taxon>Burkholderiales</taxon>
        <taxon>Burkholderiaceae</taxon>
        <taxon>Paraburkholderia</taxon>
    </lineage>
</organism>
<dbReference type="STRING" id="266265.Bxe_B0106"/>
<keyword evidence="3 4" id="KW-0975">Bacterial flagellum</keyword>
<dbReference type="GO" id="GO:0071973">
    <property type="term" value="P:bacterial-type flagellum-dependent cell motility"/>
    <property type="evidence" value="ECO:0007669"/>
    <property type="project" value="InterPro"/>
</dbReference>
<dbReference type="PANTHER" id="PTHR34653:SF1">
    <property type="entry name" value="FLAGELLAR HOOK-BASAL BODY COMPLEX PROTEIN FLIE"/>
    <property type="match status" value="1"/>
</dbReference>
<dbReference type="PANTHER" id="PTHR34653">
    <property type="match status" value="1"/>
</dbReference>
<dbReference type="GO" id="GO:0009425">
    <property type="term" value="C:bacterial-type flagellum basal body"/>
    <property type="evidence" value="ECO:0007669"/>
    <property type="project" value="UniProtKB-SubCell"/>
</dbReference>
<evidence type="ECO:0000313" key="7">
    <source>
        <dbReference type="Proteomes" id="UP000001817"/>
    </source>
</evidence>
<gene>
    <name evidence="4" type="primary">fliE</name>
    <name evidence="6" type="ORF">Bxe_B0106</name>
</gene>
<dbReference type="EMBL" id="CP000271">
    <property type="protein sequence ID" value="ABE35829.1"/>
    <property type="molecule type" value="Genomic_DNA"/>
</dbReference>
<reference evidence="6 7" key="1">
    <citation type="journal article" date="2006" name="Proc. Natl. Acad. Sci. U.S.A.">
        <title>Burkholderia xenovorans LB400 harbors a multi-replicon, 9.73-Mbp genome shaped for versatility.</title>
        <authorList>
            <person name="Chain P.S."/>
            <person name="Denef V.J."/>
            <person name="Konstantinidis K.T."/>
            <person name="Vergez L.M."/>
            <person name="Agullo L."/>
            <person name="Reyes V.L."/>
            <person name="Hauser L."/>
            <person name="Cordova M."/>
            <person name="Gomez L."/>
            <person name="Gonzalez M."/>
            <person name="Land M."/>
            <person name="Lao V."/>
            <person name="Larimer F."/>
            <person name="LiPuma J.J."/>
            <person name="Mahenthiralingam E."/>
            <person name="Malfatti S.A."/>
            <person name="Marx C.J."/>
            <person name="Parnell J.J."/>
            <person name="Ramette A."/>
            <person name="Richardson P."/>
            <person name="Seeger M."/>
            <person name="Smith D."/>
            <person name="Spilker T."/>
            <person name="Sul W.J."/>
            <person name="Tsoi T.V."/>
            <person name="Ulrich L.E."/>
            <person name="Zhulin I.B."/>
            <person name="Tiedje J.M."/>
        </authorList>
    </citation>
    <scope>NUCLEOTIDE SEQUENCE [LARGE SCALE GENOMIC DNA]</scope>
    <source>
        <strain evidence="6 7">LB400</strain>
    </source>
</reference>
<keyword evidence="6" id="KW-0969">Cilium</keyword>
<evidence type="ECO:0000256" key="4">
    <source>
        <dbReference type="HAMAP-Rule" id="MF_00724"/>
    </source>
</evidence>
<dbReference type="PRINTS" id="PR01006">
    <property type="entry name" value="FLGHOOKFLIE"/>
</dbReference>
<dbReference type="eggNOG" id="COG1677">
    <property type="taxonomic scope" value="Bacteria"/>
</dbReference>
<dbReference type="GO" id="GO:0003774">
    <property type="term" value="F:cytoskeletal motor activity"/>
    <property type="evidence" value="ECO:0007669"/>
    <property type="project" value="InterPro"/>
</dbReference>
<keyword evidence="6" id="KW-0282">Flagellum</keyword>
<evidence type="ECO:0000256" key="5">
    <source>
        <dbReference type="NCBIfam" id="TIGR00205"/>
    </source>
</evidence>
<comment type="similarity">
    <text evidence="2 4">Belongs to the FliE family.</text>
</comment>
<dbReference type="Pfam" id="PF02049">
    <property type="entry name" value="FliE"/>
    <property type="match status" value="1"/>
</dbReference>
<name>Q13JB0_PARXL</name>
<evidence type="ECO:0000256" key="2">
    <source>
        <dbReference type="ARBA" id="ARBA00009272"/>
    </source>
</evidence>
<keyword evidence="7" id="KW-1185">Reference proteome</keyword>
<dbReference type="InterPro" id="IPR001624">
    <property type="entry name" value="FliE"/>
</dbReference>
<evidence type="ECO:0000256" key="3">
    <source>
        <dbReference type="ARBA" id="ARBA00023143"/>
    </source>
</evidence>
<proteinExistence type="inferred from homology"/>
<protein>
    <recommendedName>
        <fullName evidence="4 5">Flagellar hook-basal body complex protein FliE</fullName>
    </recommendedName>
</protein>
<dbReference type="GO" id="GO:0005198">
    <property type="term" value="F:structural molecule activity"/>
    <property type="evidence" value="ECO:0007669"/>
    <property type="project" value="UniProtKB-UniRule"/>
</dbReference>
<dbReference type="NCBIfam" id="TIGR00205">
    <property type="entry name" value="fliE"/>
    <property type="match status" value="1"/>
</dbReference>